<dbReference type="GO" id="GO:0020037">
    <property type="term" value="F:heme binding"/>
    <property type="evidence" value="ECO:0007669"/>
    <property type="project" value="InterPro"/>
</dbReference>
<protein>
    <submittedName>
        <fullName evidence="4">Uncharacterized protein</fullName>
    </submittedName>
</protein>
<evidence type="ECO:0000256" key="3">
    <source>
        <dbReference type="ARBA" id="ARBA00023004"/>
    </source>
</evidence>
<dbReference type="EMBL" id="QGKY02000246">
    <property type="protein sequence ID" value="KAF2584491.1"/>
    <property type="molecule type" value="Genomic_DNA"/>
</dbReference>
<gene>
    <name evidence="4" type="ORF">F2Q70_00034683</name>
</gene>
<comment type="caution">
    <text evidence="4">The sequence shown here is derived from an EMBL/GenBank/DDBJ whole genome shotgun (WGS) entry which is preliminary data.</text>
</comment>
<dbReference type="GO" id="GO:0004497">
    <property type="term" value="F:monooxygenase activity"/>
    <property type="evidence" value="ECO:0007669"/>
    <property type="project" value="InterPro"/>
</dbReference>
<dbReference type="GO" id="GO:0005506">
    <property type="term" value="F:iron ion binding"/>
    <property type="evidence" value="ECO:0007669"/>
    <property type="project" value="InterPro"/>
</dbReference>
<organism evidence="4">
    <name type="scientific">Brassica cretica</name>
    <name type="common">Mustard</name>
    <dbReference type="NCBI Taxonomy" id="69181"/>
    <lineage>
        <taxon>Eukaryota</taxon>
        <taxon>Viridiplantae</taxon>
        <taxon>Streptophyta</taxon>
        <taxon>Embryophyta</taxon>
        <taxon>Tracheophyta</taxon>
        <taxon>Spermatophyta</taxon>
        <taxon>Magnoliopsida</taxon>
        <taxon>eudicotyledons</taxon>
        <taxon>Gunneridae</taxon>
        <taxon>Pentapetalae</taxon>
        <taxon>rosids</taxon>
        <taxon>malvids</taxon>
        <taxon>Brassicales</taxon>
        <taxon>Brassicaceae</taxon>
        <taxon>Brassiceae</taxon>
        <taxon>Brassica</taxon>
    </lineage>
</organism>
<proteinExistence type="inferred from homology"/>
<evidence type="ECO:0000256" key="1">
    <source>
        <dbReference type="ARBA" id="ARBA00010617"/>
    </source>
</evidence>
<evidence type="ECO:0000256" key="2">
    <source>
        <dbReference type="ARBA" id="ARBA00022723"/>
    </source>
</evidence>
<keyword evidence="3" id="KW-0408">Iron</keyword>
<evidence type="ECO:0000313" key="4">
    <source>
        <dbReference type="EMBL" id="KAF2584491.1"/>
    </source>
</evidence>
<dbReference type="InterPro" id="IPR036396">
    <property type="entry name" value="Cyt_P450_sf"/>
</dbReference>
<keyword evidence="2" id="KW-0479">Metal-binding</keyword>
<accession>A0A8S9JR05</accession>
<dbReference type="AlphaFoldDB" id="A0A8S9JR05"/>
<dbReference type="SUPFAM" id="SSF48264">
    <property type="entry name" value="Cytochrome P450"/>
    <property type="match status" value="1"/>
</dbReference>
<dbReference type="GO" id="GO:0016705">
    <property type="term" value="F:oxidoreductase activity, acting on paired donors, with incorporation or reduction of molecular oxygen"/>
    <property type="evidence" value="ECO:0007669"/>
    <property type="project" value="InterPro"/>
</dbReference>
<dbReference type="PANTHER" id="PTHR47955">
    <property type="entry name" value="CYTOCHROME P450 FAMILY 71 PROTEIN"/>
    <property type="match status" value="1"/>
</dbReference>
<sequence length="163" mass="19062">MKSLCTVHLLGKQMVKSFENVRKEEINAVMQKLEKARSLRKLVLLLYRREENTSDFENQLRKIMELLGAFPVGDYIPSLAWIDKVRGLDRKMEEVSKTFVEFLEGVVQEHVDEGEKKEASDFVDMLLRIQREKTNGFELDRSDIRLIILVIKTKCLYLITISL</sequence>
<name>A0A8S9JR05_BRACR</name>
<comment type="similarity">
    <text evidence="1">Belongs to the cytochrome P450 family.</text>
</comment>
<dbReference type="Gene3D" id="1.10.630.10">
    <property type="entry name" value="Cytochrome P450"/>
    <property type="match status" value="1"/>
</dbReference>
<dbReference type="PANTHER" id="PTHR47955:SF15">
    <property type="entry name" value="CYTOCHROME P450 71A2-LIKE"/>
    <property type="match status" value="1"/>
</dbReference>
<reference evidence="4" key="1">
    <citation type="submission" date="2019-12" db="EMBL/GenBank/DDBJ databases">
        <title>Genome sequencing and annotation of Brassica cretica.</title>
        <authorList>
            <person name="Studholme D.J."/>
            <person name="Sarris P.F."/>
        </authorList>
    </citation>
    <scope>NUCLEOTIDE SEQUENCE</scope>
    <source>
        <strain evidence="4">PFS-102/07</strain>
        <tissue evidence="4">Leaf</tissue>
    </source>
</reference>